<dbReference type="Gene3D" id="3.30.499.10">
    <property type="entry name" value="Aconitase, domain 3"/>
    <property type="match status" value="2"/>
</dbReference>
<feature type="domain" description="Aconitase/3-isopropylmalate dehydratase large subunit alpha/beta/alpha" evidence="6">
    <location>
        <begin position="266"/>
        <end position="388"/>
    </location>
</feature>
<keyword evidence="3" id="KW-0408">Iron</keyword>
<accession>A0A212M0V5</accession>
<evidence type="ECO:0000256" key="4">
    <source>
        <dbReference type="ARBA" id="ARBA00023014"/>
    </source>
</evidence>
<dbReference type="GO" id="GO:0003861">
    <property type="term" value="F:3-isopropylmalate dehydratase activity"/>
    <property type="evidence" value="ECO:0007669"/>
    <property type="project" value="UniProtKB-EC"/>
</dbReference>
<evidence type="ECO:0000256" key="1">
    <source>
        <dbReference type="ARBA" id="ARBA00022485"/>
    </source>
</evidence>
<dbReference type="EMBL" id="FMJE01000007">
    <property type="protein sequence ID" value="SCM83421.1"/>
    <property type="molecule type" value="Genomic_DNA"/>
</dbReference>
<evidence type="ECO:0000313" key="7">
    <source>
        <dbReference type="EMBL" id="SCM83421.1"/>
    </source>
</evidence>
<dbReference type="NCBIfam" id="NF001614">
    <property type="entry name" value="PRK00402.1"/>
    <property type="match status" value="1"/>
</dbReference>
<evidence type="ECO:0000256" key="5">
    <source>
        <dbReference type="ARBA" id="ARBA00023239"/>
    </source>
</evidence>
<feature type="domain" description="Aconitase/3-isopropylmalate dehydratase large subunit alpha/beta/alpha" evidence="6">
    <location>
        <begin position="6"/>
        <end position="224"/>
    </location>
</feature>
<keyword evidence="5 7" id="KW-0456">Lyase</keyword>
<evidence type="ECO:0000256" key="2">
    <source>
        <dbReference type="ARBA" id="ARBA00022723"/>
    </source>
</evidence>
<dbReference type="GO" id="GO:0009098">
    <property type="term" value="P:L-leucine biosynthetic process"/>
    <property type="evidence" value="ECO:0007669"/>
    <property type="project" value="InterPro"/>
</dbReference>
<proteinExistence type="predicted"/>
<dbReference type="InterPro" id="IPR050067">
    <property type="entry name" value="IPM_dehydratase_rel_enz"/>
</dbReference>
<dbReference type="PRINTS" id="PR00415">
    <property type="entry name" value="ACONITASE"/>
</dbReference>
<keyword evidence="1" id="KW-0004">4Fe-4S</keyword>
<keyword evidence="2" id="KW-0479">Metal-binding</keyword>
<dbReference type="GO" id="GO:0051539">
    <property type="term" value="F:4 iron, 4 sulfur cluster binding"/>
    <property type="evidence" value="ECO:0007669"/>
    <property type="project" value="UniProtKB-KW"/>
</dbReference>
<dbReference type="RefSeq" id="WP_075756979.1">
    <property type="nucleotide sequence ID" value="NZ_LT608335.1"/>
</dbReference>
<dbReference type="InterPro" id="IPR001030">
    <property type="entry name" value="Acoase/IPM_deHydtase_lsu_aba"/>
</dbReference>
<gene>
    <name evidence="7" type="primary">leuC</name>
    <name evidence="7" type="ORF">KL86SPO_70279</name>
</gene>
<dbReference type="PANTHER" id="PTHR43822:SF2">
    <property type="entry name" value="HOMOACONITASE, MITOCHONDRIAL"/>
    <property type="match status" value="1"/>
</dbReference>
<name>A0A212M0V5_9FIRM</name>
<dbReference type="InterPro" id="IPR011826">
    <property type="entry name" value="HAcnase/IPMdehydase_lsu_prok"/>
</dbReference>
<reference evidence="7" key="1">
    <citation type="submission" date="2016-08" db="EMBL/GenBank/DDBJ databases">
        <authorList>
            <person name="Seilhamer J.J."/>
        </authorList>
    </citation>
    <scope>NUCLEOTIDE SEQUENCE</scope>
    <source>
        <strain evidence="7">86</strain>
    </source>
</reference>
<dbReference type="NCBIfam" id="TIGR02086">
    <property type="entry name" value="IPMI_arch"/>
    <property type="match status" value="1"/>
</dbReference>
<sequence length="400" mass="42544">MNVIEKILAKKAGLDHVKPGQEITVKVDLVMAHDVTAPIAIEQFRKIGVSRVYDPEKVVLFIDHNIPSSTVESRQQHRTMQAFHEDFGVQFYKRSDGVLHQVAYEEGLYSAGDIIVGADSHTCTAGAHGAVAIPLGSTEAAAVMALGELDLEVPETHIIRINGKLNPFVYGKDIVLHIIGKFTTNGFTDCAVIVTGDAIVSLPSEEKMTIANMMIECGAMIGYIDQGNGDPGPGAAEYDIDAAEIVPVAACPSSPGNVKPLSQLVGTRITQAVLASCTNGRYSDMEIAASVLQGRKIASHVNLVVVPASRRILEQMEENGLVKVFRDVGAIVMNPGCGPCFGSHQGLLTKDDVAVSSTNRNFPGRMGDKAAQVYLASPRVVAESAVAGYLVLPGTITKEV</sequence>
<dbReference type="GO" id="GO:0046872">
    <property type="term" value="F:metal ion binding"/>
    <property type="evidence" value="ECO:0007669"/>
    <property type="project" value="UniProtKB-KW"/>
</dbReference>
<organism evidence="7">
    <name type="scientific">uncultured Sporomusa sp</name>
    <dbReference type="NCBI Taxonomy" id="307249"/>
    <lineage>
        <taxon>Bacteria</taxon>
        <taxon>Bacillati</taxon>
        <taxon>Bacillota</taxon>
        <taxon>Negativicutes</taxon>
        <taxon>Selenomonadales</taxon>
        <taxon>Sporomusaceae</taxon>
        <taxon>Sporomusa</taxon>
        <taxon>environmental samples</taxon>
    </lineage>
</organism>
<evidence type="ECO:0000259" key="6">
    <source>
        <dbReference type="Pfam" id="PF00330"/>
    </source>
</evidence>
<keyword evidence="4" id="KW-0411">Iron-sulfur</keyword>
<dbReference type="InterPro" id="IPR015931">
    <property type="entry name" value="Acnase/IPM_dHydase_lsu_aba_1/3"/>
</dbReference>
<dbReference type="EC" id="4.2.1.33" evidence="7"/>
<evidence type="ECO:0000256" key="3">
    <source>
        <dbReference type="ARBA" id="ARBA00023004"/>
    </source>
</evidence>
<dbReference type="SUPFAM" id="SSF53732">
    <property type="entry name" value="Aconitase iron-sulfur domain"/>
    <property type="match status" value="1"/>
</dbReference>
<protein>
    <submittedName>
        <fullName evidence="7">Putative 3-isopropylmalate dehydratase large subunit</fullName>
        <ecNumber evidence="7">4.2.1.33</ecNumber>
    </submittedName>
</protein>
<dbReference type="AlphaFoldDB" id="A0A212M0V5"/>
<dbReference type="InterPro" id="IPR036008">
    <property type="entry name" value="Aconitase_4Fe-4S_dom"/>
</dbReference>
<dbReference type="PANTHER" id="PTHR43822">
    <property type="entry name" value="HOMOACONITASE, MITOCHONDRIAL-RELATED"/>
    <property type="match status" value="1"/>
</dbReference>
<dbReference type="Pfam" id="PF00330">
    <property type="entry name" value="Aconitase"/>
    <property type="match status" value="2"/>
</dbReference>